<organism evidence="3 4">
    <name type="scientific">Spirosoma endophyticum</name>
    <dbReference type="NCBI Taxonomy" id="662367"/>
    <lineage>
        <taxon>Bacteria</taxon>
        <taxon>Pseudomonadati</taxon>
        <taxon>Bacteroidota</taxon>
        <taxon>Cytophagia</taxon>
        <taxon>Cytophagales</taxon>
        <taxon>Cytophagaceae</taxon>
        <taxon>Spirosoma</taxon>
    </lineage>
</organism>
<dbReference type="EMBL" id="FOLQ01000006">
    <property type="protein sequence ID" value="SFD71381.1"/>
    <property type="molecule type" value="Genomic_DNA"/>
</dbReference>
<dbReference type="Gene3D" id="3.30.530.80">
    <property type="match status" value="1"/>
</dbReference>
<name>A0A1I1UKP6_9BACT</name>
<evidence type="ECO:0000256" key="1">
    <source>
        <dbReference type="SAM" id="SignalP"/>
    </source>
</evidence>
<evidence type="ECO:0000313" key="3">
    <source>
        <dbReference type="EMBL" id="SFD71381.1"/>
    </source>
</evidence>
<dbReference type="OrthoDB" id="947895at2"/>
<feature type="chain" id="PRO_5011664052" description="DUF4468 domain-containing protein" evidence="1">
    <location>
        <begin position="19"/>
        <end position="180"/>
    </location>
</feature>
<feature type="signal peptide" evidence="1">
    <location>
        <begin position="1"/>
        <end position="18"/>
    </location>
</feature>
<keyword evidence="1" id="KW-0732">Signal</keyword>
<proteinExistence type="predicted"/>
<dbReference type="RefSeq" id="WP_093828636.1">
    <property type="nucleotide sequence ID" value="NZ_FOLQ01000006.1"/>
</dbReference>
<dbReference type="AlphaFoldDB" id="A0A1I1UKP6"/>
<evidence type="ECO:0000259" key="2">
    <source>
        <dbReference type="Pfam" id="PF14730"/>
    </source>
</evidence>
<dbReference type="Pfam" id="PF14730">
    <property type="entry name" value="DUF4468"/>
    <property type="match status" value="1"/>
</dbReference>
<reference evidence="3 4" key="1">
    <citation type="submission" date="2016-10" db="EMBL/GenBank/DDBJ databases">
        <authorList>
            <person name="de Groot N.N."/>
        </authorList>
    </citation>
    <scope>NUCLEOTIDE SEQUENCE [LARGE SCALE GENOMIC DNA]</scope>
    <source>
        <strain evidence="3 4">DSM 26130</strain>
    </source>
</reference>
<evidence type="ECO:0000313" key="4">
    <source>
        <dbReference type="Proteomes" id="UP000198598"/>
    </source>
</evidence>
<gene>
    <name evidence="3" type="ORF">SAMN05216167_106309</name>
</gene>
<protein>
    <recommendedName>
        <fullName evidence="2">DUF4468 domain-containing protein</fullName>
    </recommendedName>
</protein>
<dbReference type="Proteomes" id="UP000198598">
    <property type="component" value="Unassembled WGS sequence"/>
</dbReference>
<keyword evidence="4" id="KW-1185">Reference proteome</keyword>
<feature type="domain" description="DUF4468" evidence="2">
    <location>
        <begin position="42"/>
        <end position="129"/>
    </location>
</feature>
<sequence>MAFALLLGYLLSTGPVLADCPPVIMNEKLHGLLPLVNQKVTYSEIIDCGSVSQGDLFRRSRLWIAQSFHSAKDTFALSDKKTGDLVSRSTQVVTMPRSESSAGGIYSFRYSLVVECTNRKYRVTISQIDLEESTTSRPTPIETYCQKNDKELQVIYAELDKQLRKVLTDFQENVKNYKAF</sequence>
<accession>A0A1I1UKP6</accession>
<dbReference type="InterPro" id="IPR027823">
    <property type="entry name" value="DUF4468"/>
</dbReference>